<proteinExistence type="predicted"/>
<evidence type="ECO:0000313" key="1">
    <source>
        <dbReference type="EMBL" id="RYC70187.1"/>
    </source>
</evidence>
<gene>
    <name evidence="1" type="ORF">EQG79_09985</name>
</gene>
<protein>
    <submittedName>
        <fullName evidence="1">Uncharacterized protein</fullName>
    </submittedName>
</protein>
<comment type="caution">
    <text evidence="1">The sequence shown here is derived from an EMBL/GenBank/DDBJ whole genome shotgun (WGS) entry which is preliminary data.</text>
</comment>
<dbReference type="AlphaFoldDB" id="A0A4Q2UKV3"/>
<dbReference type="RefSeq" id="WP_129601396.1">
    <property type="nucleotide sequence ID" value="NZ_SBLB01000002.1"/>
</dbReference>
<name>A0A4Q2UKV3_9BACT</name>
<accession>A0A4Q2UKV3</accession>
<evidence type="ECO:0000313" key="2">
    <source>
        <dbReference type="Proteomes" id="UP000290407"/>
    </source>
</evidence>
<sequence length="134" mass="15322">MNRDTLLHRQVHPSWVQNDVVSVQVFTQEMQVSSLAFTPSTKDENKLSVYNGEKFTAEQSFNHYVANHTSFGVLSVTKGECESVDLLSVTEDNFPFNGHSYIDFTSVESKNQKKIRGQKLKSLAVSRGWTHRRR</sequence>
<organism evidence="1 2">
    <name type="scientific">Spirosoma sordidisoli</name>
    <dbReference type="NCBI Taxonomy" id="2502893"/>
    <lineage>
        <taxon>Bacteria</taxon>
        <taxon>Pseudomonadati</taxon>
        <taxon>Bacteroidota</taxon>
        <taxon>Cytophagia</taxon>
        <taxon>Cytophagales</taxon>
        <taxon>Cytophagaceae</taxon>
        <taxon>Spirosoma</taxon>
    </lineage>
</organism>
<dbReference type="Proteomes" id="UP000290407">
    <property type="component" value="Unassembled WGS sequence"/>
</dbReference>
<reference evidence="1 2" key="1">
    <citation type="submission" date="2019-01" db="EMBL/GenBank/DDBJ databases">
        <title>Spirosoma flava sp. nov., a propanil-degrading bacterium isolated from herbicide-contaminated soil.</title>
        <authorList>
            <person name="Zhang L."/>
            <person name="Jiang J.-D."/>
        </authorList>
    </citation>
    <scope>NUCLEOTIDE SEQUENCE [LARGE SCALE GENOMIC DNA]</scope>
    <source>
        <strain evidence="1 2">TY50</strain>
    </source>
</reference>
<keyword evidence="2" id="KW-1185">Reference proteome</keyword>
<dbReference type="EMBL" id="SBLB01000002">
    <property type="protein sequence ID" value="RYC70187.1"/>
    <property type="molecule type" value="Genomic_DNA"/>
</dbReference>